<evidence type="ECO:0000256" key="6">
    <source>
        <dbReference type="ARBA" id="ARBA00022963"/>
    </source>
</evidence>
<dbReference type="Proteomes" id="UP000006265">
    <property type="component" value="Unassembled WGS sequence"/>
</dbReference>
<gene>
    <name evidence="19" type="ORF">C731_4337</name>
</gene>
<evidence type="ECO:0000256" key="2">
    <source>
        <dbReference type="ARBA" id="ARBA00010617"/>
    </source>
</evidence>
<dbReference type="CDD" id="cd11078">
    <property type="entry name" value="CYP130-like"/>
    <property type="match status" value="1"/>
</dbReference>
<keyword evidence="8 18" id="KW-0408">Iron</keyword>
<dbReference type="AlphaFoldDB" id="K5B7A3"/>
<dbReference type="PATRIC" id="fig|1122247.3.peg.4157"/>
<keyword evidence="10" id="KW-0443">Lipid metabolism</keyword>
<dbReference type="GO" id="GO:0036199">
    <property type="term" value="F:cholest-4-en-3-one 26-monooxygenase activity"/>
    <property type="evidence" value="ECO:0007669"/>
    <property type="project" value="TreeGrafter"/>
</dbReference>
<comment type="cofactor">
    <cofactor evidence="1">
        <name>heme</name>
        <dbReference type="ChEBI" id="CHEBI:30413"/>
    </cofactor>
</comment>
<keyword evidence="4 18" id="KW-0349">Heme</keyword>
<dbReference type="GO" id="GO:0005506">
    <property type="term" value="F:iron ion binding"/>
    <property type="evidence" value="ECO:0007669"/>
    <property type="project" value="InterPro"/>
</dbReference>
<dbReference type="FunFam" id="1.10.630.10:FF:000018">
    <property type="entry name" value="Cytochrome P450 monooxygenase"/>
    <property type="match status" value="1"/>
</dbReference>
<dbReference type="InterPro" id="IPR036396">
    <property type="entry name" value="Cyt_P450_sf"/>
</dbReference>
<evidence type="ECO:0000313" key="20">
    <source>
        <dbReference type="Proteomes" id="UP000006265"/>
    </source>
</evidence>
<dbReference type="GO" id="GO:0020037">
    <property type="term" value="F:heme binding"/>
    <property type="evidence" value="ECO:0007669"/>
    <property type="project" value="InterPro"/>
</dbReference>
<dbReference type="GO" id="GO:0008395">
    <property type="term" value="F:steroid hydroxylase activity"/>
    <property type="evidence" value="ECO:0007669"/>
    <property type="project" value="TreeGrafter"/>
</dbReference>
<evidence type="ECO:0000256" key="14">
    <source>
        <dbReference type="ARBA" id="ARBA00070775"/>
    </source>
</evidence>
<evidence type="ECO:0000256" key="18">
    <source>
        <dbReference type="RuleBase" id="RU000461"/>
    </source>
</evidence>
<keyword evidence="3" id="KW-0153">Cholesterol metabolism</keyword>
<protein>
    <recommendedName>
        <fullName evidence="14">Steroid C26-monooxygenase</fullName>
    </recommendedName>
    <alternativeName>
        <fullName evidence="15">Cholest-4-en-3-one C26-monooxygenase</fullName>
    </alternativeName>
    <alternativeName>
        <fullName evidence="17">Cholesterol C26-monooxygenase</fullName>
    </alternativeName>
    <alternativeName>
        <fullName evidence="16">Steroid C27-monooxygenase</fullName>
    </alternativeName>
</protein>
<dbReference type="eggNOG" id="COG2124">
    <property type="taxonomic scope" value="Bacteria"/>
</dbReference>
<dbReference type="PROSITE" id="PS00086">
    <property type="entry name" value="CYTOCHROME_P450"/>
    <property type="match status" value="1"/>
</dbReference>
<dbReference type="STRING" id="1122247.GCA_000379865_00306"/>
<evidence type="ECO:0000313" key="19">
    <source>
        <dbReference type="EMBL" id="EKF21598.1"/>
    </source>
</evidence>
<dbReference type="InterPro" id="IPR001128">
    <property type="entry name" value="Cyt_P450"/>
</dbReference>
<comment type="pathway">
    <text evidence="13">Steroid metabolism; cholesterol degradation.</text>
</comment>
<evidence type="ECO:0000256" key="5">
    <source>
        <dbReference type="ARBA" id="ARBA00022723"/>
    </source>
</evidence>
<comment type="similarity">
    <text evidence="2 18">Belongs to the cytochrome P450 family.</text>
</comment>
<comment type="caution">
    <text evidence="19">The sequence shown here is derived from an EMBL/GenBank/DDBJ whole genome shotgun (WGS) entry which is preliminary data.</text>
</comment>
<keyword evidence="11" id="KW-1207">Sterol metabolism</keyword>
<proteinExistence type="inferred from homology"/>
<dbReference type="InterPro" id="IPR002397">
    <property type="entry name" value="Cyt_P450_B"/>
</dbReference>
<dbReference type="RefSeq" id="WP_005631536.1">
    <property type="nucleotide sequence ID" value="NZ_AMRA01000123.1"/>
</dbReference>
<evidence type="ECO:0000256" key="1">
    <source>
        <dbReference type="ARBA" id="ARBA00001971"/>
    </source>
</evidence>
<keyword evidence="6" id="KW-0442">Lipid degradation</keyword>
<sequence length="399" mass="45187">MEYNPLTPAMAEDPFPTFKWLRDNAPVYYNRELDFYALSRYDDVLAASLDHETYCSGKGISLEGLEQGLDSLITKDEPEHGWNRRILVRQFSAGRVAELEPRIRRVCTELLDQAVQRGSMDVVTEFSSRLPMQVIGEMMGLPAQQRDTVHDLCNRMLTREGAPSVRELPEDAVIAGAELFGLMYQLVQDRRARPGEDLISLLVHTPVVDDAGNESYLRDEVLCGRLIELAVAGHETVMKLVASGTAALWRNPDQRAELCADPSLIPNAIEEMLRYEPPSVYQGRVTTRDVELHGTVIPEGSRVVLLTGAAVRDERQYPDPDRFDIHRRVGRQLAFGYGVHLCLGAHLARMESRIAFEELLRRFPDYEIDWSRMRYTYGSSVRGYRNLVILPRKPASVIG</sequence>
<keyword evidence="5 18" id="KW-0479">Metal-binding</keyword>
<keyword evidence="20" id="KW-1185">Reference proteome</keyword>
<evidence type="ECO:0000256" key="11">
    <source>
        <dbReference type="ARBA" id="ARBA00023166"/>
    </source>
</evidence>
<dbReference type="OrthoDB" id="9801155at2"/>
<evidence type="ECO:0000256" key="15">
    <source>
        <dbReference type="ARBA" id="ARBA00079588"/>
    </source>
</evidence>
<dbReference type="InterPro" id="IPR017972">
    <property type="entry name" value="Cyt_P450_CS"/>
</dbReference>
<keyword evidence="12" id="KW-0753">Steroid metabolism</keyword>
<evidence type="ECO:0000256" key="3">
    <source>
        <dbReference type="ARBA" id="ARBA00022548"/>
    </source>
</evidence>
<reference evidence="19 20" key="1">
    <citation type="journal article" date="2012" name="J. Bacteriol.">
        <title>Genome sequence of Mycobacterium hassiacum DSM 44199, a rare source of heat-stable mycobacterial proteins.</title>
        <authorList>
            <person name="Tiago I."/>
            <person name="Maranha A."/>
            <person name="Mendes V."/>
            <person name="Alarico S."/>
            <person name="Moynihan P.J."/>
            <person name="Clarke A.J."/>
            <person name="Macedo-Ribeiro S."/>
            <person name="Pereira P.J."/>
            <person name="Empadinhas N."/>
        </authorList>
    </citation>
    <scope>NUCLEOTIDE SEQUENCE [LARGE SCALE GENOMIC DNA]</scope>
    <source>
        <strain evidence="20">DSM 44199 / CIP 105218 / JCM 12690 / 3849</strain>
    </source>
</reference>
<dbReference type="EMBL" id="AMRA01000123">
    <property type="protein sequence ID" value="EKF21598.1"/>
    <property type="molecule type" value="Genomic_DNA"/>
</dbReference>
<evidence type="ECO:0000256" key="8">
    <source>
        <dbReference type="ARBA" id="ARBA00023004"/>
    </source>
</evidence>
<dbReference type="SUPFAM" id="SSF48264">
    <property type="entry name" value="Cytochrome P450"/>
    <property type="match status" value="1"/>
</dbReference>
<dbReference type="Pfam" id="PF00067">
    <property type="entry name" value="p450"/>
    <property type="match status" value="1"/>
</dbReference>
<dbReference type="PANTHER" id="PTHR46696">
    <property type="entry name" value="P450, PUTATIVE (EUROFUNG)-RELATED"/>
    <property type="match status" value="1"/>
</dbReference>
<evidence type="ECO:0000256" key="4">
    <source>
        <dbReference type="ARBA" id="ARBA00022617"/>
    </source>
</evidence>
<evidence type="ECO:0000256" key="13">
    <source>
        <dbReference type="ARBA" id="ARBA00049645"/>
    </source>
</evidence>
<evidence type="ECO:0000256" key="17">
    <source>
        <dbReference type="ARBA" id="ARBA00083909"/>
    </source>
</evidence>
<evidence type="ECO:0000256" key="9">
    <source>
        <dbReference type="ARBA" id="ARBA00023033"/>
    </source>
</evidence>
<keyword evidence="7 18" id="KW-0560">Oxidoreductase</keyword>
<dbReference type="Gene3D" id="1.10.630.10">
    <property type="entry name" value="Cytochrome P450"/>
    <property type="match status" value="1"/>
</dbReference>
<dbReference type="PANTHER" id="PTHR46696:SF4">
    <property type="entry name" value="BIOTIN BIOSYNTHESIS CYTOCHROME P450"/>
    <property type="match status" value="1"/>
</dbReference>
<dbReference type="GO" id="GO:0006707">
    <property type="term" value="P:cholesterol catabolic process"/>
    <property type="evidence" value="ECO:0007669"/>
    <property type="project" value="TreeGrafter"/>
</dbReference>
<evidence type="ECO:0000256" key="12">
    <source>
        <dbReference type="ARBA" id="ARBA00023221"/>
    </source>
</evidence>
<organism evidence="19 20">
    <name type="scientific">Mycolicibacterium hassiacum (strain DSM 44199 / CIP 105218 / JCM 12690 / 3849)</name>
    <name type="common">Mycobacterium hassiacum</name>
    <dbReference type="NCBI Taxonomy" id="1122247"/>
    <lineage>
        <taxon>Bacteria</taxon>
        <taxon>Bacillati</taxon>
        <taxon>Actinomycetota</taxon>
        <taxon>Actinomycetes</taxon>
        <taxon>Mycobacteriales</taxon>
        <taxon>Mycobacteriaceae</taxon>
        <taxon>Mycolicibacterium</taxon>
    </lineage>
</organism>
<accession>K5B7A3</accession>
<dbReference type="PRINTS" id="PR00359">
    <property type="entry name" value="BP450"/>
</dbReference>
<evidence type="ECO:0000256" key="7">
    <source>
        <dbReference type="ARBA" id="ARBA00023002"/>
    </source>
</evidence>
<evidence type="ECO:0000256" key="16">
    <source>
        <dbReference type="ARBA" id="ARBA00082981"/>
    </source>
</evidence>
<evidence type="ECO:0000256" key="10">
    <source>
        <dbReference type="ARBA" id="ARBA00023098"/>
    </source>
</evidence>
<keyword evidence="9 18" id="KW-0503">Monooxygenase</keyword>
<name>K5B7A3_MYCHD</name>